<comment type="similarity">
    <text evidence="2">Belongs to the oxidase-dependent Fe transporter (OFeT) (TC 9.A.10.1) family.</text>
</comment>
<dbReference type="EMBL" id="JALJZU010000040">
    <property type="protein sequence ID" value="MCP2012827.1"/>
    <property type="molecule type" value="Genomic_DNA"/>
</dbReference>
<accession>A0ABT1GV78</accession>
<evidence type="ECO:0000313" key="8">
    <source>
        <dbReference type="Proteomes" id="UP001162889"/>
    </source>
</evidence>
<comment type="subcellular location">
    <subcellularLocation>
        <location evidence="1">Membrane</location>
        <topology evidence="1">Multi-pass membrane protein</topology>
    </subcellularLocation>
</comment>
<evidence type="ECO:0000313" key="7">
    <source>
        <dbReference type="EMBL" id="MCP2012827.1"/>
    </source>
</evidence>
<evidence type="ECO:0000256" key="5">
    <source>
        <dbReference type="ARBA" id="ARBA00023136"/>
    </source>
</evidence>
<feature type="transmembrane region" description="Helical" evidence="6">
    <location>
        <begin position="38"/>
        <end position="56"/>
    </location>
</feature>
<name>A0ABT1GV78_9BURK</name>
<dbReference type="PANTHER" id="PTHR31632">
    <property type="entry name" value="IRON TRANSPORTER FTH1"/>
    <property type="match status" value="1"/>
</dbReference>
<dbReference type="PANTHER" id="PTHR31632:SF2">
    <property type="entry name" value="PLASMA MEMBRANE IRON PERMEASE"/>
    <property type="match status" value="1"/>
</dbReference>
<evidence type="ECO:0000256" key="2">
    <source>
        <dbReference type="ARBA" id="ARBA00008333"/>
    </source>
</evidence>
<feature type="transmembrane region" description="Helical" evidence="6">
    <location>
        <begin position="68"/>
        <end position="88"/>
    </location>
</feature>
<proteinExistence type="inferred from homology"/>
<dbReference type="Pfam" id="PF03239">
    <property type="entry name" value="FTR1"/>
    <property type="match status" value="1"/>
</dbReference>
<evidence type="ECO:0000256" key="1">
    <source>
        <dbReference type="ARBA" id="ARBA00004141"/>
    </source>
</evidence>
<evidence type="ECO:0000256" key="4">
    <source>
        <dbReference type="ARBA" id="ARBA00022989"/>
    </source>
</evidence>
<dbReference type="RefSeq" id="WP_229225256.1">
    <property type="nucleotide sequence ID" value="NZ_JAHTGR010000058.1"/>
</dbReference>
<keyword evidence="4 6" id="KW-1133">Transmembrane helix</keyword>
<dbReference type="Proteomes" id="UP001162889">
    <property type="component" value="Unassembled WGS sequence"/>
</dbReference>
<organism evidence="7 8">
    <name type="scientific">Duganella violaceipulchra</name>
    <dbReference type="NCBI Taxonomy" id="2849652"/>
    <lineage>
        <taxon>Bacteria</taxon>
        <taxon>Pseudomonadati</taxon>
        <taxon>Pseudomonadota</taxon>
        <taxon>Betaproteobacteria</taxon>
        <taxon>Burkholderiales</taxon>
        <taxon>Oxalobacteraceae</taxon>
        <taxon>Telluria group</taxon>
        <taxon>Duganella</taxon>
    </lineage>
</organism>
<evidence type="ECO:0000256" key="3">
    <source>
        <dbReference type="ARBA" id="ARBA00022692"/>
    </source>
</evidence>
<gene>
    <name evidence="7" type="ORF">L1274_006598</name>
</gene>
<keyword evidence="8" id="KW-1185">Reference proteome</keyword>
<dbReference type="InterPro" id="IPR004923">
    <property type="entry name" value="FTR1/Fip1/EfeU"/>
</dbReference>
<comment type="caution">
    <text evidence="7">The sequence shown here is derived from an EMBL/GenBank/DDBJ whole genome shotgun (WGS) entry which is preliminary data.</text>
</comment>
<protein>
    <submittedName>
        <fullName evidence="7">Membrane protein</fullName>
    </submittedName>
</protein>
<evidence type="ECO:0000256" key="6">
    <source>
        <dbReference type="SAM" id="Phobius"/>
    </source>
</evidence>
<sequence>MAAKLGVFLFVLLMIGREGVETATILATIASSANLRSLLTGGLVGTFLAALLSLAWTRFGKRINLGKFLQATTVFMILFSIQLVIYAFHEFTEGAVIPGIDNAHWHVVTEPYGPDGVYGAWLSYSLVLIPLLFLGVSFVNVPKLVARFSGALRSS</sequence>
<reference evidence="7" key="1">
    <citation type="submission" date="2022-03" db="EMBL/GenBank/DDBJ databases">
        <title>Genome Encyclopedia of Bacteria and Archaea VI: Functional Genomics of Type Strains.</title>
        <authorList>
            <person name="Whitman W."/>
        </authorList>
    </citation>
    <scope>NUCLEOTIDE SEQUENCE</scope>
    <source>
        <strain evidence="7">HSC-15S17</strain>
    </source>
</reference>
<keyword evidence="5 6" id="KW-0472">Membrane</keyword>
<feature type="transmembrane region" description="Helical" evidence="6">
    <location>
        <begin position="121"/>
        <end position="141"/>
    </location>
</feature>
<keyword evidence="3 6" id="KW-0812">Transmembrane</keyword>